<name>B3TK86_HALDV</name>
<evidence type="ECO:0000313" key="2">
    <source>
        <dbReference type="EMBL" id="ABY87415.1"/>
    </source>
</evidence>
<feature type="non-terminal residue" evidence="2">
    <location>
        <position position="1"/>
    </location>
</feature>
<dbReference type="AlphaFoldDB" id="B3TK86"/>
<proteinExistence type="evidence at transcript level"/>
<evidence type="ECO:0000256" key="1">
    <source>
        <dbReference type="SAM" id="SignalP"/>
    </source>
</evidence>
<keyword evidence="1" id="KW-0732">Signal</keyword>
<feature type="chain" id="PRO_5002798198" evidence="1">
    <location>
        <begin position="21"/>
        <end position="101"/>
    </location>
</feature>
<sequence length="101" mass="10917">TTVKGTMVMLFATSTDLTLAVLVPSLGRTTCRASQGPWADIVLLSATPAAMEDPLWKSAPPTQTATLPSGNSDTTNKFLIYGRVDITIQVRKFTVPKKFFI</sequence>
<feature type="signal peptide" evidence="1">
    <location>
        <begin position="1"/>
        <end position="20"/>
    </location>
</feature>
<dbReference type="EMBL" id="EU244400">
    <property type="protein sequence ID" value="ABY87415.1"/>
    <property type="molecule type" value="mRNA"/>
</dbReference>
<protein>
    <submittedName>
        <fullName evidence="2">Uncharacterized protein</fullName>
    </submittedName>
</protein>
<organism evidence="2">
    <name type="scientific">Haliotis diversicolor</name>
    <name type="common">Abalone</name>
    <name type="synonym">Sulculus diversicolor</name>
    <dbReference type="NCBI Taxonomy" id="36095"/>
    <lineage>
        <taxon>Eukaryota</taxon>
        <taxon>Metazoa</taxon>
        <taxon>Spiralia</taxon>
        <taxon>Lophotrochozoa</taxon>
        <taxon>Mollusca</taxon>
        <taxon>Gastropoda</taxon>
        <taxon>Vetigastropoda</taxon>
        <taxon>Lepetellida</taxon>
        <taxon>Haliotoidea</taxon>
        <taxon>Haliotidae</taxon>
        <taxon>Haliotis</taxon>
    </lineage>
</organism>
<reference evidence="2" key="1">
    <citation type="submission" date="2007-10" db="EMBL/GenBank/DDBJ databases">
        <authorList>
            <person name="Ren H.-L."/>
            <person name="Wang K.-J."/>
            <person name="Xu D.-D."/>
            <person name="Cai L."/>
            <person name="Lin Z.-Y."/>
            <person name="Yang M."/>
            <person name="Qiao K."/>
            <person name="Zhang N."/>
        </authorList>
    </citation>
    <scope>NUCLEOTIDE SEQUENCE</scope>
</reference>
<reference evidence="2" key="2">
    <citation type="journal article" date="2008" name="Dev. Comp. Immunol.">
        <title>Identification of the up-regulated expression genes in hemocytes of variously colored abalone (Haliotis diversicolor Reeve, 1846) challenged with bacteria.</title>
        <authorList>
            <person name="Wang K.J."/>
            <person name="Ren H.L."/>
            <person name="Xu D.D."/>
            <person name="Cai L."/>
            <person name="Yang M."/>
        </authorList>
    </citation>
    <scope>NUCLEOTIDE SEQUENCE</scope>
</reference>
<accession>B3TK86</accession>